<name>A0A381W4F2_9ZZZZ</name>
<gene>
    <name evidence="2" type="ORF">METZ01_LOCUS100283</name>
</gene>
<dbReference type="AlphaFoldDB" id="A0A381W4F2"/>
<dbReference type="InterPro" id="IPR052942">
    <property type="entry name" value="LPS_cholinephosphotransferase"/>
</dbReference>
<reference evidence="2" key="1">
    <citation type="submission" date="2018-05" db="EMBL/GenBank/DDBJ databases">
        <authorList>
            <person name="Lanie J.A."/>
            <person name="Ng W.-L."/>
            <person name="Kazmierczak K.M."/>
            <person name="Andrzejewski T.M."/>
            <person name="Davidsen T.M."/>
            <person name="Wayne K.J."/>
            <person name="Tettelin H."/>
            <person name="Glass J.I."/>
            <person name="Rusch D."/>
            <person name="Podicherti R."/>
            <person name="Tsui H.-C.T."/>
            <person name="Winkler M.E."/>
        </authorList>
    </citation>
    <scope>NUCLEOTIDE SEQUENCE</scope>
</reference>
<evidence type="ECO:0000259" key="1">
    <source>
        <dbReference type="Pfam" id="PF04991"/>
    </source>
</evidence>
<dbReference type="GO" id="GO:0009100">
    <property type="term" value="P:glycoprotein metabolic process"/>
    <property type="evidence" value="ECO:0007669"/>
    <property type="project" value="UniProtKB-ARBA"/>
</dbReference>
<protein>
    <recommendedName>
        <fullName evidence="1">LicD/FKTN/FKRP nucleotidyltransferase domain-containing protein</fullName>
    </recommendedName>
</protein>
<dbReference type="PANTHER" id="PTHR43404">
    <property type="entry name" value="LIPOPOLYSACCHARIDE CHOLINEPHOSPHOTRANSFERASE LICD"/>
    <property type="match status" value="1"/>
</dbReference>
<feature type="domain" description="LicD/FKTN/FKRP nucleotidyltransferase" evidence="1">
    <location>
        <begin position="62"/>
        <end position="139"/>
    </location>
</feature>
<dbReference type="Pfam" id="PF04991">
    <property type="entry name" value="LicD"/>
    <property type="match status" value="1"/>
</dbReference>
<dbReference type="PANTHER" id="PTHR43404:SF2">
    <property type="entry name" value="LIPOPOLYSACCHARIDE CHOLINEPHOSPHOTRANSFERASE LICD"/>
    <property type="match status" value="1"/>
</dbReference>
<proteinExistence type="predicted"/>
<organism evidence="2">
    <name type="scientific">marine metagenome</name>
    <dbReference type="NCBI Taxonomy" id="408172"/>
    <lineage>
        <taxon>unclassified sequences</taxon>
        <taxon>metagenomes</taxon>
        <taxon>ecological metagenomes</taxon>
    </lineage>
</organism>
<accession>A0A381W4F2</accession>
<dbReference type="InterPro" id="IPR007074">
    <property type="entry name" value="LicD/FKTN/FKRP_NTP_transf"/>
</dbReference>
<dbReference type="EMBL" id="UINC01010682">
    <property type="protein sequence ID" value="SVA47429.1"/>
    <property type="molecule type" value="Genomic_DNA"/>
</dbReference>
<sequence length="248" mass="29424">MKGHITLLLVIFIIIFLFFFPKGCEKKFATLKENFSELIYPESQDILKCYQTLYDITKLFDKHKIEYYIDGGTLLGAVRHKGMIPWDDDLDVEVLQKDESKLTSDSFKQSLKKSGYNIHSYRLGYKIYKIGGRSIENYKWKYPFLDIFISKIEDNRTKLVLSNKNNNWDNCHFLKDELYPLKKYKFGKFKVTGPNDPYGYLNKCYGKDWNSVKYQEWNHKDEKRIEKVKSVLTKFDRKPATPMGPIKK</sequence>
<evidence type="ECO:0000313" key="2">
    <source>
        <dbReference type="EMBL" id="SVA47429.1"/>
    </source>
</evidence>